<feature type="domain" description="Putative collagen-binding" evidence="2">
    <location>
        <begin position="379"/>
        <end position="469"/>
    </location>
</feature>
<evidence type="ECO:0000256" key="1">
    <source>
        <dbReference type="SAM" id="SignalP"/>
    </source>
</evidence>
<dbReference type="OrthoDB" id="59486at2"/>
<gene>
    <name evidence="4" type="ORF">SAMN05216167_10474</name>
</gene>
<organism evidence="4 5">
    <name type="scientific">Spirosoma endophyticum</name>
    <dbReference type="NCBI Taxonomy" id="662367"/>
    <lineage>
        <taxon>Bacteria</taxon>
        <taxon>Pseudomonadati</taxon>
        <taxon>Bacteroidota</taxon>
        <taxon>Cytophagia</taxon>
        <taxon>Cytophagales</taxon>
        <taxon>Cytophagaceae</taxon>
        <taxon>Spirosoma</taxon>
    </lineage>
</organism>
<dbReference type="STRING" id="662367.SAMN05216167_10474"/>
<dbReference type="PANTHER" id="PTHR37836:SF3">
    <property type="entry name" value="ENDOGLUCANASE"/>
    <property type="match status" value="1"/>
</dbReference>
<reference evidence="4 5" key="1">
    <citation type="submission" date="2016-10" db="EMBL/GenBank/DDBJ databases">
        <authorList>
            <person name="de Groot N.N."/>
        </authorList>
    </citation>
    <scope>NUCLEOTIDE SEQUENCE [LARGE SCALE GENOMIC DNA]</scope>
    <source>
        <strain evidence="4 5">DSM 26130</strain>
    </source>
</reference>
<name>A0A1I1QR47_9BACT</name>
<dbReference type="AlphaFoldDB" id="A0A1I1QR47"/>
<feature type="signal peptide" evidence="1">
    <location>
        <begin position="1"/>
        <end position="25"/>
    </location>
</feature>
<sequence>MLNLIFKRSLLFTFLATIIVACSTAENDKKAPDSKQLIISENNRFLAVGDNKPFFWLGDTGWLLFGRLTREEAETYLENRKQKGFNVIQVMVLHTLKVTNVYGDSALINKNVATPLITKGSSFGDSTEYDFWDHVDFVVDKAAEKGIYMALVPVWGNNVKQGGVNQQQAKVYAEFLANRYKNRPNIIWLNGGDIKGADSLDVWKTIGRTINQVDSTHLITFHPRGRSSSTEWFHNEPWLDFNMVQSGHKTYAQDTSAKETLHYGEDNWRYIQADLALKPTKPDIDGEPSYEGIPHGLHDTTLPRWSADDVRRYGYWSVLAGAFGYTYGHNSVMQMYKTGDKHTSFGPIEAWDKAIDAPGAGQMIHLKNLILAHSFFDRVPDQSLIANQGSKYDYLVASRGPDYALVYTYTGRNIKLNMGKLPGNTVAASWFSPHDGKTTAIGDVANKGIQEFNPPAEPKNGNDWVLVIQKK</sequence>
<dbReference type="InterPro" id="IPR017853">
    <property type="entry name" value="GH"/>
</dbReference>
<dbReference type="Proteomes" id="UP000198598">
    <property type="component" value="Unassembled WGS sequence"/>
</dbReference>
<dbReference type="Pfam" id="PF12904">
    <property type="entry name" value="Collagen_bind_2"/>
    <property type="match status" value="1"/>
</dbReference>
<dbReference type="InterPro" id="IPR024749">
    <property type="entry name" value="Collagen-bd_put"/>
</dbReference>
<dbReference type="PANTHER" id="PTHR37836">
    <property type="entry name" value="LMO1036 PROTEIN"/>
    <property type="match status" value="1"/>
</dbReference>
<evidence type="ECO:0000259" key="2">
    <source>
        <dbReference type="Pfam" id="PF12904"/>
    </source>
</evidence>
<dbReference type="Pfam" id="PF13204">
    <property type="entry name" value="Apiosidase"/>
    <property type="match status" value="1"/>
</dbReference>
<accession>A0A1I1QR47</accession>
<evidence type="ECO:0000313" key="4">
    <source>
        <dbReference type="EMBL" id="SFD24487.1"/>
    </source>
</evidence>
<keyword evidence="1" id="KW-0732">Signal</keyword>
<dbReference type="InterPro" id="IPR025277">
    <property type="entry name" value="Apiosidase-like_cat_dom"/>
</dbReference>
<evidence type="ECO:0000259" key="3">
    <source>
        <dbReference type="Pfam" id="PF13204"/>
    </source>
</evidence>
<feature type="chain" id="PRO_5011549249" evidence="1">
    <location>
        <begin position="26"/>
        <end position="471"/>
    </location>
</feature>
<dbReference type="RefSeq" id="WP_093826434.1">
    <property type="nucleotide sequence ID" value="NZ_FOLQ01000004.1"/>
</dbReference>
<dbReference type="Gene3D" id="3.20.20.80">
    <property type="entry name" value="Glycosidases"/>
    <property type="match status" value="1"/>
</dbReference>
<dbReference type="PROSITE" id="PS51257">
    <property type="entry name" value="PROKAR_LIPOPROTEIN"/>
    <property type="match status" value="1"/>
</dbReference>
<feature type="domain" description="Apiosidase-like catalytic" evidence="3">
    <location>
        <begin position="40"/>
        <end position="376"/>
    </location>
</feature>
<dbReference type="SUPFAM" id="SSF51445">
    <property type="entry name" value="(Trans)glycosidases"/>
    <property type="match status" value="1"/>
</dbReference>
<proteinExistence type="predicted"/>
<protein>
    <submittedName>
        <fullName evidence="4">Putative collagen-binding domain of a collagenase</fullName>
    </submittedName>
</protein>
<keyword evidence="5" id="KW-1185">Reference proteome</keyword>
<evidence type="ECO:0000313" key="5">
    <source>
        <dbReference type="Proteomes" id="UP000198598"/>
    </source>
</evidence>
<dbReference type="EMBL" id="FOLQ01000004">
    <property type="protein sequence ID" value="SFD24487.1"/>
    <property type="molecule type" value="Genomic_DNA"/>
</dbReference>